<dbReference type="RefSeq" id="WP_110042991.1">
    <property type="nucleotide sequence ID" value="NZ_CP054609.1"/>
</dbReference>
<organism evidence="1 2">
    <name type="scientific">Paenibacillus cellulosilyticus</name>
    <dbReference type="NCBI Taxonomy" id="375489"/>
    <lineage>
        <taxon>Bacteria</taxon>
        <taxon>Bacillati</taxon>
        <taxon>Bacillota</taxon>
        <taxon>Bacilli</taxon>
        <taxon>Bacillales</taxon>
        <taxon>Paenibacillaceae</taxon>
        <taxon>Paenibacillus</taxon>
    </lineage>
</organism>
<proteinExistence type="predicted"/>
<keyword evidence="2" id="KW-1185">Reference proteome</keyword>
<accession>A0A2V2Z642</accession>
<comment type="caution">
    <text evidence="1">The sequence shown here is derived from an EMBL/GenBank/DDBJ whole genome shotgun (WGS) entry which is preliminary data.</text>
</comment>
<evidence type="ECO:0000313" key="1">
    <source>
        <dbReference type="EMBL" id="PWW06310.1"/>
    </source>
</evidence>
<dbReference type="EMBL" id="QGTQ01000003">
    <property type="protein sequence ID" value="PWW06310.1"/>
    <property type="molecule type" value="Genomic_DNA"/>
</dbReference>
<protein>
    <submittedName>
        <fullName evidence="1">Uncharacterized protein</fullName>
    </submittedName>
</protein>
<evidence type="ECO:0000313" key="2">
    <source>
        <dbReference type="Proteomes" id="UP000246635"/>
    </source>
</evidence>
<dbReference type="Proteomes" id="UP000246635">
    <property type="component" value="Unassembled WGS sequence"/>
</dbReference>
<sequence length="142" mass="16422">MEKNKLLRHLENEIILYMKMGIDFSERMHELVSLRQRVWSGEFDDATKEFDPPKGQMLWELMRDIEQYPAGTSFVTSVPGWGAEIAVVNINGHHMQGKTLKYTQHTTNPKLVGKPVNLAGNAIKWPWYMKIEENTPDEHGRA</sequence>
<reference evidence="1 2" key="1">
    <citation type="submission" date="2018-05" db="EMBL/GenBank/DDBJ databases">
        <title>Genomic Encyclopedia of Type Strains, Phase III (KMG-III): the genomes of soil and plant-associated and newly described type strains.</title>
        <authorList>
            <person name="Whitman W."/>
        </authorList>
    </citation>
    <scope>NUCLEOTIDE SEQUENCE [LARGE SCALE GENOMIC DNA]</scope>
    <source>
        <strain evidence="1 2">CECT 5696</strain>
    </source>
</reference>
<gene>
    <name evidence="1" type="ORF">DFQ01_103212</name>
</gene>
<name>A0A2V2Z642_9BACL</name>
<dbReference type="AlphaFoldDB" id="A0A2V2Z642"/>